<comment type="caution">
    <text evidence="2">The sequence shown here is derived from an EMBL/GenBank/DDBJ whole genome shotgun (WGS) entry which is preliminary data.</text>
</comment>
<sequence>MNPNNLSENKYFKRGITIIIVLIITYLLVPVLLTTLALYSSFKNKDSFANCLKELVTVTGPIGDTLGGTLGPLVAIIAALLTYWAFMEQVKANNLQFAEINRTKYNERFDLFLSIYRDNVQKVESKGSFQDIFDEFKFIYLVILEKVNDDILESRLFSISQHEEFDLEINNDDIVTISFAVLIFGLESAYDKVNKTLKVRTSSPEFDTSYLRGLVRLNDLISSKYHDFSVESVTYKCQYQPLSKEHTLKITNKSFKGYERDLENYFKNLDIFLKFICSHTEESVDGKEINNFGNSITILESQLTLHELLLLYFYGRSIISDTFGNLFLESNLIFRTPLNMIDFIDTFSYKGVHIETRRSSRYTYLFKS</sequence>
<evidence type="ECO:0000313" key="3">
    <source>
        <dbReference type="Proteomes" id="UP001236507"/>
    </source>
</evidence>
<evidence type="ECO:0008006" key="4">
    <source>
        <dbReference type="Google" id="ProtNLM"/>
    </source>
</evidence>
<gene>
    <name evidence="2" type="ORF">QM524_10330</name>
</gene>
<reference evidence="2 3" key="1">
    <citation type="submission" date="2023-05" db="EMBL/GenBank/DDBJ databases">
        <title>Novel species of genus Flectobacillus isolated from stream in China.</title>
        <authorList>
            <person name="Lu H."/>
        </authorList>
    </citation>
    <scope>NUCLEOTIDE SEQUENCE [LARGE SCALE GENOMIC DNA]</scope>
    <source>
        <strain evidence="2 3">KCTC 42575</strain>
    </source>
</reference>
<dbReference type="EMBL" id="JASHIF010000008">
    <property type="protein sequence ID" value="MDI9859608.1"/>
    <property type="molecule type" value="Genomic_DNA"/>
</dbReference>
<keyword evidence="1" id="KW-0472">Membrane</keyword>
<dbReference type="RefSeq" id="WP_283344512.1">
    <property type="nucleotide sequence ID" value="NZ_JASHIF010000008.1"/>
</dbReference>
<organism evidence="2 3">
    <name type="scientific">Flectobacillus roseus</name>
    <dbReference type="NCBI Taxonomy" id="502259"/>
    <lineage>
        <taxon>Bacteria</taxon>
        <taxon>Pseudomonadati</taxon>
        <taxon>Bacteroidota</taxon>
        <taxon>Cytophagia</taxon>
        <taxon>Cytophagales</taxon>
        <taxon>Flectobacillaceae</taxon>
        <taxon>Flectobacillus</taxon>
    </lineage>
</organism>
<keyword evidence="1" id="KW-0812">Transmembrane</keyword>
<proteinExistence type="predicted"/>
<feature type="transmembrane region" description="Helical" evidence="1">
    <location>
        <begin position="16"/>
        <end position="39"/>
    </location>
</feature>
<protein>
    <recommendedName>
        <fullName evidence="4">Phage abortive infection protein</fullName>
    </recommendedName>
</protein>
<accession>A0ABT6Y7Q6</accession>
<name>A0ABT6Y7Q6_9BACT</name>
<dbReference type="Proteomes" id="UP001236507">
    <property type="component" value="Unassembled WGS sequence"/>
</dbReference>
<evidence type="ECO:0000256" key="1">
    <source>
        <dbReference type="SAM" id="Phobius"/>
    </source>
</evidence>
<feature type="transmembrane region" description="Helical" evidence="1">
    <location>
        <begin position="66"/>
        <end position="86"/>
    </location>
</feature>
<keyword evidence="1" id="KW-1133">Transmembrane helix</keyword>
<keyword evidence="3" id="KW-1185">Reference proteome</keyword>
<evidence type="ECO:0000313" key="2">
    <source>
        <dbReference type="EMBL" id="MDI9859608.1"/>
    </source>
</evidence>